<evidence type="ECO:0000313" key="1">
    <source>
        <dbReference type="EMBL" id="CAE0432223.1"/>
    </source>
</evidence>
<protein>
    <submittedName>
        <fullName evidence="1">Uncharacterized protein</fullName>
    </submittedName>
</protein>
<dbReference type="EMBL" id="HBIN01003681">
    <property type="protein sequence ID" value="CAE0432223.1"/>
    <property type="molecule type" value="Transcribed_RNA"/>
</dbReference>
<accession>A0A7S3LII4</accession>
<dbReference type="AlphaFoldDB" id="A0A7S3LII4"/>
<name>A0A7S3LII4_9STRA</name>
<sequence length="263" mass="31248">MAFKCLQKAYVDYRYNRYMEEQREKEGLEKKKEKMLNETSENDSIVWSDNEENSLFGFLPQNIYREPIDEKVIRDEYHLECIEEYKNWVKFSKKIDWKTMFPKIQSQVPSFSEISNDDLLKNHTLKLLPIDYAIILRSMEADDQPKLKVKCPYLSKLQYVYVGTLCFESFSERMISAGGNVYNAQRSKTDVKYVSKQTVLKMNRDYMERKKEQYPHIVKEALEQMHKSRAHQVKEKFFQSSFGTKVSFVPKESLSESVVVLDI</sequence>
<reference evidence="1" key="1">
    <citation type="submission" date="2021-01" db="EMBL/GenBank/DDBJ databases">
        <authorList>
            <person name="Corre E."/>
            <person name="Pelletier E."/>
            <person name="Niang G."/>
            <person name="Scheremetjew M."/>
            <person name="Finn R."/>
            <person name="Kale V."/>
            <person name="Holt S."/>
            <person name="Cochrane G."/>
            <person name="Meng A."/>
            <person name="Brown T."/>
            <person name="Cohen L."/>
        </authorList>
    </citation>
    <scope>NUCLEOTIDE SEQUENCE</scope>
    <source>
        <strain evidence="1">GSBS06</strain>
    </source>
</reference>
<proteinExistence type="predicted"/>
<gene>
    <name evidence="1" type="ORF">ASTO00021_LOCUS2550</name>
</gene>
<organism evidence="1">
    <name type="scientific">Aplanochytrium stocchinoi</name>
    <dbReference type="NCBI Taxonomy" id="215587"/>
    <lineage>
        <taxon>Eukaryota</taxon>
        <taxon>Sar</taxon>
        <taxon>Stramenopiles</taxon>
        <taxon>Bigyra</taxon>
        <taxon>Labyrinthulomycetes</taxon>
        <taxon>Thraustochytrida</taxon>
        <taxon>Thraustochytriidae</taxon>
        <taxon>Aplanochytrium</taxon>
    </lineage>
</organism>